<dbReference type="Proteomes" id="UP000756530">
    <property type="component" value="Unassembled WGS sequence"/>
</dbReference>
<organism evidence="2 3">
    <name type="scientific">Maritimibacter dapengensis</name>
    <dbReference type="NCBI Taxonomy" id="2836868"/>
    <lineage>
        <taxon>Bacteria</taxon>
        <taxon>Pseudomonadati</taxon>
        <taxon>Pseudomonadota</taxon>
        <taxon>Alphaproteobacteria</taxon>
        <taxon>Rhodobacterales</taxon>
        <taxon>Roseobacteraceae</taxon>
        <taxon>Maritimibacter</taxon>
    </lineage>
</organism>
<sequence length="234" mass="26239">MKIEYMKGTNVISITPIRDQLNFPSIRRVEAYWEGLRNGRLMPARREVDPRGISDVLEFAFVLEKIAPGVARFRLAGMHLNDLMGMEVRGMPITAMFLPEARRDLKTLLETVLESPAKVKVTLDSDHGLTRPKLEAQMVLLPLKDEQGRPTRVFGALQAKGKIGRGPRRFRIQSKEIDPILGDEPPLYAGFADASAPKHKAELAERQAAFQGKSDDDGGFLRLVHDADKDARRD</sequence>
<feature type="compositionally biased region" description="Basic and acidic residues" evidence="1">
    <location>
        <begin position="223"/>
        <end position="234"/>
    </location>
</feature>
<dbReference type="Pfam" id="PF07310">
    <property type="entry name" value="PAS_5"/>
    <property type="match status" value="1"/>
</dbReference>
<feature type="region of interest" description="Disordered" evidence="1">
    <location>
        <begin position="209"/>
        <end position="234"/>
    </location>
</feature>
<proteinExistence type="predicted"/>
<dbReference type="EMBL" id="JAHUZE010000002">
    <property type="protein sequence ID" value="MBV7379358.1"/>
    <property type="molecule type" value="Genomic_DNA"/>
</dbReference>
<dbReference type="InterPro" id="IPR009922">
    <property type="entry name" value="DUF1457"/>
</dbReference>
<protein>
    <submittedName>
        <fullName evidence="2">PAS domain-containing protein</fullName>
    </submittedName>
</protein>
<keyword evidence="3" id="KW-1185">Reference proteome</keyword>
<accession>A0ABS6T284</accession>
<gene>
    <name evidence="2" type="ORF">KJP28_10500</name>
</gene>
<evidence type="ECO:0000256" key="1">
    <source>
        <dbReference type="SAM" id="MobiDB-lite"/>
    </source>
</evidence>
<name>A0ABS6T284_9RHOB</name>
<evidence type="ECO:0000313" key="2">
    <source>
        <dbReference type="EMBL" id="MBV7379358.1"/>
    </source>
</evidence>
<dbReference type="RefSeq" id="WP_218392494.1">
    <property type="nucleotide sequence ID" value="NZ_JAHUZE010000002.1"/>
</dbReference>
<comment type="caution">
    <text evidence="2">The sequence shown here is derived from an EMBL/GenBank/DDBJ whole genome shotgun (WGS) entry which is preliminary data.</text>
</comment>
<evidence type="ECO:0000313" key="3">
    <source>
        <dbReference type="Proteomes" id="UP000756530"/>
    </source>
</evidence>
<reference evidence="2 3" key="1">
    <citation type="submission" date="2021-05" db="EMBL/GenBank/DDBJ databases">
        <title>Culturable bacteria isolated from Daya Bay.</title>
        <authorList>
            <person name="Zheng W."/>
            <person name="Yu S."/>
            <person name="Huang Y."/>
        </authorList>
    </citation>
    <scope>NUCLEOTIDE SEQUENCE [LARGE SCALE GENOMIC DNA]</scope>
    <source>
        <strain evidence="2 3">DP4N28-5</strain>
    </source>
</reference>